<gene>
    <name evidence="1" type="ORF">GJR95_40980</name>
</gene>
<dbReference type="InterPro" id="IPR051158">
    <property type="entry name" value="Metallophosphoesterase_sf"/>
</dbReference>
<keyword evidence="2" id="KW-1185">Reference proteome</keyword>
<dbReference type="InterPro" id="IPR029052">
    <property type="entry name" value="Metallo-depent_PP-like"/>
</dbReference>
<reference evidence="1 2" key="1">
    <citation type="submission" date="2019-11" db="EMBL/GenBank/DDBJ databases">
        <title>Spirosoma endbachense sp. nov., isolated from a natural salt meadow.</title>
        <authorList>
            <person name="Rojas J."/>
            <person name="Ambika Manirajan B."/>
            <person name="Ratering S."/>
            <person name="Suarez C."/>
            <person name="Geissler-Plaum R."/>
            <person name="Schnell S."/>
        </authorList>
    </citation>
    <scope>NUCLEOTIDE SEQUENCE [LARGE SCALE GENOMIC DNA]</scope>
    <source>
        <strain evidence="1 2">I-24</strain>
    </source>
</reference>
<dbReference type="PANTHER" id="PTHR31302">
    <property type="entry name" value="TRANSMEMBRANE PROTEIN WITH METALLOPHOSPHOESTERASE DOMAIN-RELATED"/>
    <property type="match status" value="1"/>
</dbReference>
<dbReference type="Proteomes" id="UP000464577">
    <property type="component" value="Chromosome"/>
</dbReference>
<dbReference type="Gene3D" id="3.60.21.10">
    <property type="match status" value="1"/>
</dbReference>
<dbReference type="EMBL" id="CP045997">
    <property type="protein sequence ID" value="QHW01020.1"/>
    <property type="molecule type" value="Genomic_DNA"/>
</dbReference>
<dbReference type="KEGG" id="senf:GJR95_40980"/>
<dbReference type="AlphaFoldDB" id="A0A6P1WAL9"/>
<organism evidence="1 2">
    <name type="scientific">Spirosoma endbachense</name>
    <dbReference type="NCBI Taxonomy" id="2666025"/>
    <lineage>
        <taxon>Bacteria</taxon>
        <taxon>Pseudomonadati</taxon>
        <taxon>Bacteroidota</taxon>
        <taxon>Cytophagia</taxon>
        <taxon>Cytophagales</taxon>
        <taxon>Cytophagaceae</taxon>
        <taxon>Spirosoma</taxon>
    </lineage>
</organism>
<sequence length="95" mass="10869">MDGLPDGLYRYTILQISDLHAGAGIPRHYIDQVVQKALNQPMDIIVLTGDIAEGNFSKYQHRVEPISQLKVSHESIKYLTFWPQLHNNSFQIGMF</sequence>
<evidence type="ECO:0000313" key="1">
    <source>
        <dbReference type="EMBL" id="QHW01020.1"/>
    </source>
</evidence>
<dbReference type="SUPFAM" id="SSF56300">
    <property type="entry name" value="Metallo-dependent phosphatases"/>
    <property type="match status" value="1"/>
</dbReference>
<dbReference type="PANTHER" id="PTHR31302:SF0">
    <property type="entry name" value="TRANSMEMBRANE PROTEIN WITH METALLOPHOSPHOESTERASE DOMAIN"/>
    <property type="match status" value="1"/>
</dbReference>
<protein>
    <submittedName>
        <fullName evidence="1">Uncharacterized protein</fullName>
    </submittedName>
</protein>
<evidence type="ECO:0000313" key="2">
    <source>
        <dbReference type="Proteomes" id="UP000464577"/>
    </source>
</evidence>
<proteinExistence type="predicted"/>
<name>A0A6P1WAL9_9BACT</name>
<accession>A0A6P1WAL9</accession>